<gene>
    <name evidence="2" type="ORF">UR08_10735</name>
</gene>
<protein>
    <recommendedName>
        <fullName evidence="1">Pesticidal crystal protein Cry1Aa domain-containing protein</fullName>
    </recommendedName>
</protein>
<keyword evidence="3" id="KW-1185">Reference proteome</keyword>
<comment type="caution">
    <text evidence="2">The sequence shown here is derived from an EMBL/GenBank/DDBJ whole genome shotgun (WGS) entry which is preliminary data.</text>
</comment>
<evidence type="ECO:0000259" key="1">
    <source>
        <dbReference type="Pfam" id="PF18449"/>
    </source>
</evidence>
<dbReference type="Proteomes" id="UP000257055">
    <property type="component" value="Unassembled WGS sequence"/>
</dbReference>
<dbReference type="RefSeq" id="WP_115753640.1">
    <property type="nucleotide sequence ID" value="NZ_LARY01000002.1"/>
</dbReference>
<organism evidence="2 3">
    <name type="scientific">Listeria kieliensis</name>
    <dbReference type="NCBI Taxonomy" id="1621700"/>
    <lineage>
        <taxon>Bacteria</taxon>
        <taxon>Bacillati</taxon>
        <taxon>Bacillota</taxon>
        <taxon>Bacilli</taxon>
        <taxon>Bacillales</taxon>
        <taxon>Listeriaceae</taxon>
        <taxon>Listeria</taxon>
    </lineage>
</organism>
<dbReference type="InterPro" id="IPR054544">
    <property type="entry name" value="Pest_crys_Cry1Aa_dom-IV"/>
</dbReference>
<dbReference type="AlphaFoldDB" id="A0A3D8TS14"/>
<accession>A0A3D8TS14</accession>
<name>A0A3D8TS14_9LIST</name>
<proteinExistence type="predicted"/>
<reference evidence="3" key="1">
    <citation type="submission" date="2015-04" db="EMBL/GenBank/DDBJ databases">
        <authorList>
            <person name="Schardt J."/>
            <person name="Mueller-Herbst S."/>
            <person name="Scherer S."/>
            <person name="Huptas C."/>
        </authorList>
    </citation>
    <scope>NUCLEOTIDE SEQUENCE [LARGE SCALE GENOMIC DNA]</scope>
    <source>
        <strain evidence="3">Kiel-L1</strain>
    </source>
</reference>
<feature type="domain" description="Pesticidal crystal protein Cry1Aa" evidence="1">
    <location>
        <begin position="260"/>
        <end position="322"/>
    </location>
</feature>
<sequence length="343" mass="38441">MKKNQIHFTIFSLILVLIISLVFPFGGPTKTQVDASTKKNVKPAIENTITEVTDPKLLDRFNHLQFGKGYWQPVTSDNQRPLRTVFEQTEVDEKGYFSYYTGTKYGRVTQNQTSSRKTIEFLVDGMMGSPNGSSYVVGAIQTIRTIKGHRYQLSYQGLSSEINKEAANKRLVNPQIPFENSPIGSISRGGRTLVDLYLSKTIDNKPDFREADAESNLLKTMSFTGTGEEVTILVGAMPDMQGISSVSYSHLAVLDLDQGIEEVRTGVDGLFTDDTHSKLRLPIVQEDLDAVQDQIDLDLILDPLVKDFYQKELDKAQALLDAVDPTIQLRHSWIIQKMNTATR</sequence>
<dbReference type="Pfam" id="PF18449">
    <property type="entry name" value="Endotoxin_C2"/>
    <property type="match status" value="1"/>
</dbReference>
<dbReference type="EMBL" id="LARY01000002">
    <property type="protein sequence ID" value="RDX01381.1"/>
    <property type="molecule type" value="Genomic_DNA"/>
</dbReference>
<evidence type="ECO:0000313" key="3">
    <source>
        <dbReference type="Proteomes" id="UP000257055"/>
    </source>
</evidence>
<evidence type="ECO:0000313" key="2">
    <source>
        <dbReference type="EMBL" id="RDX01381.1"/>
    </source>
</evidence>